<accession>A0ABQ2VHP0</accession>
<gene>
    <name evidence="2" type="ORF">GCM10010178_90140</name>
</gene>
<feature type="region of interest" description="Disordered" evidence="1">
    <location>
        <begin position="1"/>
        <end position="20"/>
    </location>
</feature>
<evidence type="ECO:0000313" key="2">
    <source>
        <dbReference type="EMBL" id="GGU86004.1"/>
    </source>
</evidence>
<keyword evidence="3" id="KW-1185">Reference proteome</keyword>
<evidence type="ECO:0000313" key="3">
    <source>
        <dbReference type="Proteomes" id="UP000649573"/>
    </source>
</evidence>
<protein>
    <submittedName>
        <fullName evidence="2">Uncharacterized protein</fullName>
    </submittedName>
</protein>
<name>A0ABQ2VHP0_9PSEU</name>
<organism evidence="2 3">
    <name type="scientific">Lentzea flava</name>
    <dbReference type="NCBI Taxonomy" id="103732"/>
    <lineage>
        <taxon>Bacteria</taxon>
        <taxon>Bacillati</taxon>
        <taxon>Actinomycetota</taxon>
        <taxon>Actinomycetes</taxon>
        <taxon>Pseudonocardiales</taxon>
        <taxon>Pseudonocardiaceae</taxon>
        <taxon>Lentzea</taxon>
    </lineage>
</organism>
<feature type="compositionally biased region" description="Basic and acidic residues" evidence="1">
    <location>
        <begin position="1"/>
        <end position="11"/>
    </location>
</feature>
<comment type="caution">
    <text evidence="2">The sequence shown here is derived from an EMBL/GenBank/DDBJ whole genome shotgun (WGS) entry which is preliminary data.</text>
</comment>
<proteinExistence type="predicted"/>
<evidence type="ECO:0000256" key="1">
    <source>
        <dbReference type="SAM" id="MobiDB-lite"/>
    </source>
</evidence>
<dbReference type="EMBL" id="BMRE01000099">
    <property type="protein sequence ID" value="GGU86004.1"/>
    <property type="molecule type" value="Genomic_DNA"/>
</dbReference>
<dbReference type="Proteomes" id="UP000649573">
    <property type="component" value="Unassembled WGS sequence"/>
</dbReference>
<sequence>MHERQIFDDGGQHPCVDDAGVPPDLVQDLFDGVRGRGADAWRRSVTTAVVNSTYPRPVDR</sequence>
<reference evidence="3" key="1">
    <citation type="journal article" date="2019" name="Int. J. Syst. Evol. Microbiol.">
        <title>The Global Catalogue of Microorganisms (GCM) 10K type strain sequencing project: providing services to taxonomists for standard genome sequencing and annotation.</title>
        <authorList>
            <consortium name="The Broad Institute Genomics Platform"/>
            <consortium name="The Broad Institute Genome Sequencing Center for Infectious Disease"/>
            <person name="Wu L."/>
            <person name="Ma J."/>
        </authorList>
    </citation>
    <scope>NUCLEOTIDE SEQUENCE [LARGE SCALE GENOMIC DNA]</scope>
    <source>
        <strain evidence="3">JCM 3296</strain>
    </source>
</reference>